<dbReference type="InterPro" id="IPR029151">
    <property type="entry name" value="Sensor-like_sf"/>
</dbReference>
<dbReference type="NCBIfam" id="NF046044">
    <property type="entry name" value="PnpS"/>
    <property type="match status" value="1"/>
</dbReference>
<dbReference type="InterPro" id="IPR036890">
    <property type="entry name" value="HATPase_C_sf"/>
</dbReference>
<evidence type="ECO:0000256" key="2">
    <source>
        <dbReference type="ARBA" id="ARBA00004651"/>
    </source>
</evidence>
<dbReference type="SUPFAM" id="SSF47384">
    <property type="entry name" value="Homodimeric domain of signal transducing histidine kinase"/>
    <property type="match status" value="1"/>
</dbReference>
<evidence type="ECO:0000256" key="13">
    <source>
        <dbReference type="ARBA" id="ARBA00023136"/>
    </source>
</evidence>
<dbReference type="PROSITE" id="PS50885">
    <property type="entry name" value="HAMP"/>
    <property type="match status" value="1"/>
</dbReference>
<dbReference type="InterPro" id="IPR004358">
    <property type="entry name" value="Sig_transdc_His_kin-like_C"/>
</dbReference>
<dbReference type="Gene3D" id="1.10.8.500">
    <property type="entry name" value="HAMP domain in histidine kinase"/>
    <property type="match status" value="1"/>
</dbReference>
<keyword evidence="5" id="KW-0597">Phosphoprotein</keyword>
<dbReference type="GO" id="GO:0005886">
    <property type="term" value="C:plasma membrane"/>
    <property type="evidence" value="ECO:0007669"/>
    <property type="project" value="UniProtKB-SubCell"/>
</dbReference>
<dbReference type="GO" id="GO:0004721">
    <property type="term" value="F:phosphoprotein phosphatase activity"/>
    <property type="evidence" value="ECO:0007669"/>
    <property type="project" value="TreeGrafter"/>
</dbReference>
<evidence type="ECO:0000313" key="20">
    <source>
        <dbReference type="Proteomes" id="UP000245998"/>
    </source>
</evidence>
<dbReference type="SMART" id="SM00388">
    <property type="entry name" value="HisKA"/>
    <property type="match status" value="1"/>
</dbReference>
<keyword evidence="14" id="KW-0175">Coiled coil</keyword>
<proteinExistence type="predicted"/>
<keyword evidence="11 15" id="KW-1133">Transmembrane helix</keyword>
<dbReference type="Proteomes" id="UP000245998">
    <property type="component" value="Unassembled WGS sequence"/>
</dbReference>
<dbReference type="SMART" id="SM00304">
    <property type="entry name" value="HAMP"/>
    <property type="match status" value="1"/>
</dbReference>
<dbReference type="PANTHER" id="PTHR45453:SF1">
    <property type="entry name" value="PHOSPHATE REGULON SENSOR PROTEIN PHOR"/>
    <property type="match status" value="1"/>
</dbReference>
<dbReference type="OrthoDB" id="9813151at2"/>
<protein>
    <recommendedName>
        <fullName evidence="3">histidine kinase</fullName>
        <ecNumber evidence="3">2.7.13.3</ecNumber>
    </recommendedName>
</protein>
<dbReference type="PROSITE" id="PS50109">
    <property type="entry name" value="HIS_KIN"/>
    <property type="match status" value="1"/>
</dbReference>
<evidence type="ECO:0000256" key="1">
    <source>
        <dbReference type="ARBA" id="ARBA00000085"/>
    </source>
</evidence>
<dbReference type="Gene3D" id="3.30.450.20">
    <property type="entry name" value="PAS domain"/>
    <property type="match status" value="2"/>
</dbReference>
<dbReference type="Gene3D" id="1.10.287.130">
    <property type="match status" value="1"/>
</dbReference>
<dbReference type="SUPFAM" id="SSF158472">
    <property type="entry name" value="HAMP domain-like"/>
    <property type="match status" value="1"/>
</dbReference>
<feature type="domain" description="Histidine kinase" evidence="16">
    <location>
        <begin position="372"/>
        <end position="589"/>
    </location>
</feature>
<feature type="coiled-coil region" evidence="14">
    <location>
        <begin position="231"/>
        <end position="258"/>
    </location>
</feature>
<evidence type="ECO:0000256" key="9">
    <source>
        <dbReference type="ARBA" id="ARBA00022777"/>
    </source>
</evidence>
<dbReference type="AlphaFoldDB" id="A0A2U1K161"/>
<dbReference type="InterPro" id="IPR003661">
    <property type="entry name" value="HisK_dim/P_dom"/>
</dbReference>
<dbReference type="SUPFAM" id="SSF103190">
    <property type="entry name" value="Sensory domain-like"/>
    <property type="match status" value="1"/>
</dbReference>
<feature type="transmembrane region" description="Helical" evidence="15">
    <location>
        <begin position="167"/>
        <end position="190"/>
    </location>
</feature>
<dbReference type="GO" id="GO:0000155">
    <property type="term" value="F:phosphorelay sensor kinase activity"/>
    <property type="evidence" value="ECO:0007669"/>
    <property type="project" value="InterPro"/>
</dbReference>
<keyword evidence="12" id="KW-0902">Two-component regulatory system</keyword>
<dbReference type="CDD" id="cd00130">
    <property type="entry name" value="PAS"/>
    <property type="match status" value="1"/>
</dbReference>
<dbReference type="Pfam" id="PF00512">
    <property type="entry name" value="HisKA"/>
    <property type="match status" value="1"/>
</dbReference>
<dbReference type="CDD" id="cd06225">
    <property type="entry name" value="HAMP"/>
    <property type="match status" value="1"/>
</dbReference>
<keyword evidence="6" id="KW-0808">Transferase</keyword>
<gene>
    <name evidence="19" type="ORF">DCC39_09720</name>
</gene>
<dbReference type="FunFam" id="3.30.565.10:FF:000006">
    <property type="entry name" value="Sensor histidine kinase WalK"/>
    <property type="match status" value="1"/>
</dbReference>
<dbReference type="Gene3D" id="3.30.565.10">
    <property type="entry name" value="Histidine kinase-like ATPase, C-terminal domain"/>
    <property type="match status" value="1"/>
</dbReference>
<dbReference type="FunFam" id="1.10.287.130:FF:000001">
    <property type="entry name" value="Two-component sensor histidine kinase"/>
    <property type="match status" value="1"/>
</dbReference>
<keyword evidence="8" id="KW-0547">Nucleotide-binding</keyword>
<dbReference type="Pfam" id="PF00989">
    <property type="entry name" value="PAS"/>
    <property type="match status" value="1"/>
</dbReference>
<dbReference type="GO" id="GO:0005524">
    <property type="term" value="F:ATP binding"/>
    <property type="evidence" value="ECO:0007669"/>
    <property type="project" value="UniProtKB-KW"/>
</dbReference>
<dbReference type="InterPro" id="IPR013767">
    <property type="entry name" value="PAS_fold"/>
</dbReference>
<evidence type="ECO:0000313" key="19">
    <source>
        <dbReference type="EMBL" id="PWA11237.1"/>
    </source>
</evidence>
<dbReference type="Pfam" id="PF23846">
    <property type="entry name" value="Cache_WalK"/>
    <property type="match status" value="1"/>
</dbReference>
<dbReference type="InterPro" id="IPR003660">
    <property type="entry name" value="HAMP_dom"/>
</dbReference>
<evidence type="ECO:0000256" key="3">
    <source>
        <dbReference type="ARBA" id="ARBA00012438"/>
    </source>
</evidence>
<dbReference type="Pfam" id="PF02518">
    <property type="entry name" value="HATPase_c"/>
    <property type="match status" value="1"/>
</dbReference>
<evidence type="ECO:0000256" key="4">
    <source>
        <dbReference type="ARBA" id="ARBA00022475"/>
    </source>
</evidence>
<dbReference type="SMART" id="SM00091">
    <property type="entry name" value="PAS"/>
    <property type="match status" value="1"/>
</dbReference>
<evidence type="ECO:0000259" key="17">
    <source>
        <dbReference type="PROSITE" id="PS50112"/>
    </source>
</evidence>
<evidence type="ECO:0000256" key="12">
    <source>
        <dbReference type="ARBA" id="ARBA00023012"/>
    </source>
</evidence>
<dbReference type="InterPro" id="IPR035965">
    <property type="entry name" value="PAS-like_dom_sf"/>
</dbReference>
<dbReference type="InterPro" id="IPR050351">
    <property type="entry name" value="BphY/WalK/GraS-like"/>
</dbReference>
<dbReference type="PANTHER" id="PTHR45453">
    <property type="entry name" value="PHOSPHATE REGULON SENSOR PROTEIN PHOR"/>
    <property type="match status" value="1"/>
</dbReference>
<comment type="caution">
    <text evidence="19">The sequence shown here is derived from an EMBL/GenBank/DDBJ whole genome shotgun (WGS) entry which is preliminary data.</text>
</comment>
<dbReference type="InterPro" id="IPR036097">
    <property type="entry name" value="HisK_dim/P_sf"/>
</dbReference>
<dbReference type="GO" id="GO:0016036">
    <property type="term" value="P:cellular response to phosphate starvation"/>
    <property type="evidence" value="ECO:0007669"/>
    <property type="project" value="TreeGrafter"/>
</dbReference>
<evidence type="ECO:0000256" key="8">
    <source>
        <dbReference type="ARBA" id="ARBA00022741"/>
    </source>
</evidence>
<evidence type="ECO:0000256" key="6">
    <source>
        <dbReference type="ARBA" id="ARBA00022679"/>
    </source>
</evidence>
<dbReference type="EC" id="2.7.13.3" evidence="3"/>
<evidence type="ECO:0000256" key="15">
    <source>
        <dbReference type="SAM" id="Phobius"/>
    </source>
</evidence>
<dbReference type="SMART" id="SM00387">
    <property type="entry name" value="HATPase_c"/>
    <property type="match status" value="1"/>
</dbReference>
<evidence type="ECO:0000256" key="7">
    <source>
        <dbReference type="ARBA" id="ARBA00022692"/>
    </source>
</evidence>
<evidence type="ECO:0000256" key="11">
    <source>
        <dbReference type="ARBA" id="ARBA00022989"/>
    </source>
</evidence>
<dbReference type="SUPFAM" id="SSF55785">
    <property type="entry name" value="PYP-like sensor domain (PAS domain)"/>
    <property type="match status" value="1"/>
</dbReference>
<comment type="subcellular location">
    <subcellularLocation>
        <location evidence="2">Cell membrane</location>
        <topology evidence="2">Multi-pass membrane protein</topology>
    </subcellularLocation>
</comment>
<dbReference type="SUPFAM" id="SSF55874">
    <property type="entry name" value="ATPase domain of HSP90 chaperone/DNA topoisomerase II/histidine kinase"/>
    <property type="match status" value="1"/>
</dbReference>
<organism evidence="19 20">
    <name type="scientific">Pueribacillus theae</name>
    <dbReference type="NCBI Taxonomy" id="2171751"/>
    <lineage>
        <taxon>Bacteria</taxon>
        <taxon>Bacillati</taxon>
        <taxon>Bacillota</taxon>
        <taxon>Bacilli</taxon>
        <taxon>Bacillales</taxon>
        <taxon>Bacillaceae</taxon>
        <taxon>Pueribacillus</taxon>
    </lineage>
</organism>
<feature type="transmembrane region" description="Helical" evidence="15">
    <location>
        <begin position="6"/>
        <end position="30"/>
    </location>
</feature>
<feature type="domain" description="HAMP" evidence="18">
    <location>
        <begin position="191"/>
        <end position="243"/>
    </location>
</feature>
<dbReference type="EMBL" id="QCZG01000017">
    <property type="protein sequence ID" value="PWA11237.1"/>
    <property type="molecule type" value="Genomic_DNA"/>
</dbReference>
<dbReference type="NCBIfam" id="TIGR00229">
    <property type="entry name" value="sensory_box"/>
    <property type="match status" value="1"/>
</dbReference>
<dbReference type="InterPro" id="IPR057640">
    <property type="entry name" value="Cache_WalK"/>
</dbReference>
<dbReference type="CDD" id="cd00082">
    <property type="entry name" value="HisKA"/>
    <property type="match status" value="1"/>
</dbReference>
<evidence type="ECO:0000256" key="5">
    <source>
        <dbReference type="ARBA" id="ARBA00022553"/>
    </source>
</evidence>
<name>A0A2U1K161_9BACI</name>
<evidence type="ECO:0000256" key="10">
    <source>
        <dbReference type="ARBA" id="ARBA00022840"/>
    </source>
</evidence>
<dbReference type="PRINTS" id="PR00344">
    <property type="entry name" value="BCTRLSENSOR"/>
</dbReference>
<dbReference type="RefSeq" id="WP_116554699.1">
    <property type="nucleotide sequence ID" value="NZ_QCZG01000017.1"/>
</dbReference>
<keyword evidence="4" id="KW-1003">Cell membrane</keyword>
<keyword evidence="9 19" id="KW-0418">Kinase</keyword>
<sequence>MKKLWLRISLTFLLLLVCVLIAIGFFVGNIMKSTFLDMTRNQLTENAQLVMKVFDISHLYDQPDLLQEKIRQFANPIRQRVTIIDESGEVLADSENNPETMKNHANRPEVKEVIQEGKSQGESIRYSATQGFNMMYVTTPLYNGNERIGVVRTAISLETIDKATKKLWVSLFSILGVTLVLSGLVSMSLAKGITRPIEEIMKAARRLSKKDYSSRVKVRTKGEIGQLSSAINVLASSLQRQMEEIQENQQQLTSILSNMVSGVMLVNYSGKIQLVNPAMEKFLEQQQENLVGRCYEETGENFGLSERIERCMKEGEHLHEELHVYRPKERILDAHLAPYLGEQKEMKGVIIVLHDITDIRRLEKMRSEFVANVSHELKTPITSVKGFAETLLDGAMYDEELCRSFLKIIYDESDRLHRLISDILHLSKIEHHLLPLQLEMVNVAKLINETVETLQEEITKKEISISLPEAKNVYVEGEKDRVRQIILNLVSNGIVYTPKGGKIEVNLLEKEKEIDLIVRDTGIGIPKKDIPRIFERFYRVDKARSRHSGGTGLGLAIVKHLVESHKGQIQVDSVEGKGTTFTITLPKKQDDMHEQ</sequence>
<keyword evidence="20" id="KW-1185">Reference proteome</keyword>
<feature type="domain" description="PAS" evidence="17">
    <location>
        <begin position="248"/>
        <end position="293"/>
    </location>
</feature>
<dbReference type="InterPro" id="IPR000014">
    <property type="entry name" value="PAS"/>
</dbReference>
<keyword evidence="10" id="KW-0067">ATP-binding</keyword>
<accession>A0A2U1K161</accession>
<dbReference type="CDD" id="cd00075">
    <property type="entry name" value="HATPase"/>
    <property type="match status" value="1"/>
</dbReference>
<evidence type="ECO:0000259" key="16">
    <source>
        <dbReference type="PROSITE" id="PS50109"/>
    </source>
</evidence>
<keyword evidence="13 15" id="KW-0472">Membrane</keyword>
<dbReference type="Pfam" id="PF00672">
    <property type="entry name" value="HAMP"/>
    <property type="match status" value="1"/>
</dbReference>
<reference evidence="19 20" key="1">
    <citation type="submission" date="2018-04" db="EMBL/GenBank/DDBJ databases">
        <title>Camelliibacillus theae gen. nov., sp. nov., isolated from Pu'er tea.</title>
        <authorList>
            <person name="Niu L."/>
        </authorList>
    </citation>
    <scope>NUCLEOTIDE SEQUENCE [LARGE SCALE GENOMIC DNA]</scope>
    <source>
        <strain evidence="19 20">T8</strain>
    </source>
</reference>
<dbReference type="InterPro" id="IPR003594">
    <property type="entry name" value="HATPase_dom"/>
</dbReference>
<comment type="catalytic activity">
    <reaction evidence="1">
        <text>ATP + protein L-histidine = ADP + protein N-phospho-L-histidine.</text>
        <dbReference type="EC" id="2.7.13.3"/>
    </reaction>
</comment>
<evidence type="ECO:0000256" key="14">
    <source>
        <dbReference type="SAM" id="Coils"/>
    </source>
</evidence>
<dbReference type="GO" id="GO:0006355">
    <property type="term" value="P:regulation of DNA-templated transcription"/>
    <property type="evidence" value="ECO:0007669"/>
    <property type="project" value="InterPro"/>
</dbReference>
<keyword evidence="7 15" id="KW-0812">Transmembrane</keyword>
<dbReference type="InterPro" id="IPR005467">
    <property type="entry name" value="His_kinase_dom"/>
</dbReference>
<dbReference type="PROSITE" id="PS50112">
    <property type="entry name" value="PAS"/>
    <property type="match status" value="1"/>
</dbReference>
<evidence type="ECO:0000259" key="18">
    <source>
        <dbReference type="PROSITE" id="PS50885"/>
    </source>
</evidence>